<evidence type="ECO:0000313" key="1">
    <source>
        <dbReference type="EMBL" id="HIU40863.1"/>
    </source>
</evidence>
<dbReference type="Proteomes" id="UP000824074">
    <property type="component" value="Unassembled WGS sequence"/>
</dbReference>
<reference evidence="1" key="2">
    <citation type="journal article" date="2021" name="PeerJ">
        <title>Extensive microbial diversity within the chicken gut microbiome revealed by metagenomics and culture.</title>
        <authorList>
            <person name="Gilroy R."/>
            <person name="Ravi A."/>
            <person name="Getino M."/>
            <person name="Pursley I."/>
            <person name="Horton D.L."/>
            <person name="Alikhan N.F."/>
            <person name="Baker D."/>
            <person name="Gharbi K."/>
            <person name="Hall N."/>
            <person name="Watson M."/>
            <person name="Adriaenssens E.M."/>
            <person name="Foster-Nyarko E."/>
            <person name="Jarju S."/>
            <person name="Secka A."/>
            <person name="Antonio M."/>
            <person name="Oren A."/>
            <person name="Chaudhuri R.R."/>
            <person name="La Ragione R."/>
            <person name="Hildebrand F."/>
            <person name="Pallen M.J."/>
        </authorList>
    </citation>
    <scope>NUCLEOTIDE SEQUENCE</scope>
    <source>
        <strain evidence="1">CHK193-30670</strain>
    </source>
</reference>
<sequence length="184" mass="21240">MELKKKNPVIFIVSGKANAGKDTTCELIDNYVKLKELTPVNLQFSSYIKMYAKVISGWNGEEDTKPRSLLQQLGTDIIRKNIDNMFFIKRIIGDIMVYSYYCDVITISDARLPEEINSIYNSFKNVVRVNVTRPGFNNNLNAKEKKHLTETALDDYHDYDYEIVNDGTIEELNEKIIKMVNEVL</sequence>
<organism evidence="1 2">
    <name type="scientific">Candidatus Aphodocola excrementigallinarum</name>
    <dbReference type="NCBI Taxonomy" id="2840670"/>
    <lineage>
        <taxon>Bacteria</taxon>
        <taxon>Bacillati</taxon>
        <taxon>Bacillota</taxon>
        <taxon>Bacilli</taxon>
        <taxon>Candidatus Aphodocola</taxon>
    </lineage>
</organism>
<gene>
    <name evidence="1" type="ORF">IAB68_06175</name>
</gene>
<dbReference type="AlphaFoldDB" id="A0A9D1IPE7"/>
<accession>A0A9D1IPE7</accession>
<dbReference type="SUPFAM" id="SSF52540">
    <property type="entry name" value="P-loop containing nucleoside triphosphate hydrolases"/>
    <property type="match status" value="1"/>
</dbReference>
<proteinExistence type="predicted"/>
<protein>
    <submittedName>
        <fullName evidence="1">Uncharacterized protein</fullName>
    </submittedName>
</protein>
<name>A0A9D1IPE7_9FIRM</name>
<reference evidence="1" key="1">
    <citation type="submission" date="2020-10" db="EMBL/GenBank/DDBJ databases">
        <authorList>
            <person name="Gilroy R."/>
        </authorList>
    </citation>
    <scope>NUCLEOTIDE SEQUENCE</scope>
    <source>
        <strain evidence="1">CHK193-30670</strain>
    </source>
</reference>
<dbReference type="Gene3D" id="3.40.50.300">
    <property type="entry name" value="P-loop containing nucleotide triphosphate hydrolases"/>
    <property type="match status" value="1"/>
</dbReference>
<dbReference type="InterPro" id="IPR048444">
    <property type="entry name" value="DNMK"/>
</dbReference>
<evidence type="ECO:0000313" key="2">
    <source>
        <dbReference type="Proteomes" id="UP000824074"/>
    </source>
</evidence>
<dbReference type="EMBL" id="DVMT01000061">
    <property type="protein sequence ID" value="HIU40863.1"/>
    <property type="molecule type" value="Genomic_DNA"/>
</dbReference>
<dbReference type="InterPro" id="IPR027417">
    <property type="entry name" value="P-loop_NTPase"/>
</dbReference>
<comment type="caution">
    <text evidence="1">The sequence shown here is derived from an EMBL/GenBank/DDBJ whole genome shotgun (WGS) entry which is preliminary data.</text>
</comment>
<dbReference type="Pfam" id="PF21448">
    <property type="entry name" value="DNMK"/>
    <property type="match status" value="1"/>
</dbReference>